<keyword evidence="1" id="KW-1133">Transmembrane helix</keyword>
<dbReference type="Pfam" id="PF13559">
    <property type="entry name" value="DUF4129"/>
    <property type="match status" value="1"/>
</dbReference>
<dbReference type="AlphaFoldDB" id="A0A3R9PG45"/>
<gene>
    <name evidence="3" type="ORF">D7Z54_28190</name>
</gene>
<feature type="transmembrane region" description="Helical" evidence="1">
    <location>
        <begin position="39"/>
        <end position="58"/>
    </location>
</feature>
<protein>
    <submittedName>
        <fullName evidence="3">DUF4129 domain-containing protein</fullName>
    </submittedName>
</protein>
<dbReference type="Proteomes" id="UP000275076">
    <property type="component" value="Unassembled WGS sequence"/>
</dbReference>
<sequence>MNHWRSLSQAGILMFCDAVWLYFILLLITSWLWTETLSSYPLAWIAAPLLGFAVSSSTRTLHKEGWVFFIHCLVLTMVLLPLWTLFYENIWPYSFLLSMALSYLYIRSSIHVFTKPTRLDMLLRFEGTVVFYLIITLLNQQEQLFSASFHVLFFFTLIMSLLGLMLTLYNGDDTSDSDDMETKTVGRSTPFPVIVGSLLGSVAIVSLLLLIPGVQPAFTAAVNGVKNGAIWVGTHLYTALVWFLNLFPGSNVDDPGLPPSPDPDIPEQAAPPAEGGGIPFSWIIVPLIILGVLAALWITSRLLQQRRQSAKGTIRKTKLKKAPFWKAIWNRLRALLRKWSQTWRKRSPQFYAYRIYWHFHKLTKWAKKQGITRKPEETPREFTKRITQKLPLEQEFEEKILELGTSYSATLYSEGAIVPEFDAERLTDFLKKNPNIQNQDEIRE</sequence>
<keyword evidence="1" id="KW-0812">Transmembrane</keyword>
<feature type="transmembrane region" description="Helical" evidence="1">
    <location>
        <begin position="190"/>
        <end position="211"/>
    </location>
</feature>
<feature type="transmembrane region" description="Helical" evidence="1">
    <location>
        <begin position="12"/>
        <end position="33"/>
    </location>
</feature>
<feature type="transmembrane region" description="Helical" evidence="1">
    <location>
        <begin position="118"/>
        <end position="138"/>
    </location>
</feature>
<feature type="transmembrane region" description="Helical" evidence="1">
    <location>
        <begin position="144"/>
        <end position="169"/>
    </location>
</feature>
<keyword evidence="4" id="KW-1185">Reference proteome</keyword>
<organism evidence="3 4">
    <name type="scientific">Salibacterium salarium</name>
    <dbReference type="NCBI Taxonomy" id="284579"/>
    <lineage>
        <taxon>Bacteria</taxon>
        <taxon>Bacillati</taxon>
        <taxon>Bacillota</taxon>
        <taxon>Bacilli</taxon>
        <taxon>Bacillales</taxon>
        <taxon>Bacillaceae</taxon>
    </lineage>
</organism>
<evidence type="ECO:0000313" key="4">
    <source>
        <dbReference type="Proteomes" id="UP000275076"/>
    </source>
</evidence>
<dbReference type="InterPro" id="IPR025403">
    <property type="entry name" value="TgpA-like_C"/>
</dbReference>
<name>A0A3R9PG45_9BACI</name>
<dbReference type="EMBL" id="RBVX01000045">
    <property type="protein sequence ID" value="RSL29985.1"/>
    <property type="molecule type" value="Genomic_DNA"/>
</dbReference>
<feature type="transmembrane region" description="Helical" evidence="1">
    <location>
        <begin position="280"/>
        <end position="299"/>
    </location>
</feature>
<reference evidence="3 4" key="1">
    <citation type="submission" date="2018-10" db="EMBL/GenBank/DDBJ databases">
        <title>Draft genome sequence of Bacillus salarius IM0101, isolated from a hypersaline soil in Inner Mongolia, China.</title>
        <authorList>
            <person name="Yamprayoonswat W."/>
            <person name="Boonvisut S."/>
            <person name="Jumpathong W."/>
            <person name="Sittihan S."/>
            <person name="Ruangsuj P."/>
            <person name="Wanthongcharoen S."/>
            <person name="Thongpramul N."/>
            <person name="Pimmason S."/>
            <person name="Yu B."/>
            <person name="Yasawong M."/>
        </authorList>
    </citation>
    <scope>NUCLEOTIDE SEQUENCE [LARGE SCALE GENOMIC DNA]</scope>
    <source>
        <strain evidence="3 4">IM0101</strain>
    </source>
</reference>
<feature type="domain" description="Protein-glutamine gamma-glutamyltransferase-like C-terminal" evidence="2">
    <location>
        <begin position="361"/>
        <end position="425"/>
    </location>
</feature>
<evidence type="ECO:0000259" key="2">
    <source>
        <dbReference type="Pfam" id="PF13559"/>
    </source>
</evidence>
<dbReference type="RefSeq" id="WP_125561437.1">
    <property type="nucleotide sequence ID" value="NZ_RBVX01000045.1"/>
</dbReference>
<keyword evidence="1" id="KW-0472">Membrane</keyword>
<dbReference type="OrthoDB" id="2873920at2"/>
<proteinExistence type="predicted"/>
<evidence type="ECO:0000256" key="1">
    <source>
        <dbReference type="SAM" id="Phobius"/>
    </source>
</evidence>
<comment type="caution">
    <text evidence="3">The sequence shown here is derived from an EMBL/GenBank/DDBJ whole genome shotgun (WGS) entry which is preliminary data.</text>
</comment>
<feature type="transmembrane region" description="Helical" evidence="1">
    <location>
        <begin position="65"/>
        <end position="84"/>
    </location>
</feature>
<accession>A0A3R9PG45</accession>
<evidence type="ECO:0000313" key="3">
    <source>
        <dbReference type="EMBL" id="RSL29985.1"/>
    </source>
</evidence>